<dbReference type="InterPro" id="IPR011664">
    <property type="entry name" value="Abi_system_AbiD/AbiF-like"/>
</dbReference>
<evidence type="ECO:0000313" key="1">
    <source>
        <dbReference type="EMBL" id="QNG45321.1"/>
    </source>
</evidence>
<accession>A0A9X7U7Q2</accession>
<evidence type="ECO:0000313" key="2">
    <source>
        <dbReference type="Proteomes" id="UP000515377"/>
    </source>
</evidence>
<sequence>MLYDKPATTIDEQIELLTERGMGGDQALMRGWLETVGYYRLSAYWLPAELPAAEGQTRTKIFPPGTMFETIVDIYVFDRKLRLLVMEGIERIEIALRSRWTNRLTLAHGSHAHLDVGAFQSGYDHISLLSALANRARDSNEVFVEHYRQKYVEPFMPPLWVVTELMTFGELSRWFALTKDLKVKSAVAKDLGLPSREVLEGALQLLSYIRNICAHHGRLWNRQTVKRLPNIKRFKNDLVVIETLTDQGMQAQPANFIYNALVVLVHMLRRQSPDTSFAQRVAALVETRSPDQLRAMGFPTDWQTRPCWSA</sequence>
<dbReference type="Proteomes" id="UP000515377">
    <property type="component" value="Chromosome"/>
</dbReference>
<protein>
    <submittedName>
        <fullName evidence="1">Abi family protein</fullName>
    </submittedName>
</protein>
<reference evidence="1 2" key="1">
    <citation type="submission" date="2020-07" db="EMBL/GenBank/DDBJ databases">
        <title>Whole genome sequence of Sphingobium yanoikuyae A3.</title>
        <authorList>
            <person name="Han S.-S."/>
        </authorList>
    </citation>
    <scope>NUCLEOTIDE SEQUENCE [LARGE SCALE GENOMIC DNA]</scope>
    <source>
        <strain evidence="1 2">A3</strain>
    </source>
</reference>
<gene>
    <name evidence="1" type="ORF">H3V42_26535</name>
</gene>
<dbReference type="Pfam" id="PF07751">
    <property type="entry name" value="Abi_2"/>
    <property type="match status" value="1"/>
</dbReference>
<name>A0A9X7U7Q2_SPHYA</name>
<dbReference type="AlphaFoldDB" id="A0A9X7U7Q2"/>
<dbReference type="EMBL" id="CP060122">
    <property type="protein sequence ID" value="QNG45321.1"/>
    <property type="molecule type" value="Genomic_DNA"/>
</dbReference>
<proteinExistence type="predicted"/>
<organism evidence="1 2">
    <name type="scientific">Sphingobium yanoikuyae</name>
    <name type="common">Sphingomonas yanoikuyae</name>
    <dbReference type="NCBI Taxonomy" id="13690"/>
    <lineage>
        <taxon>Bacteria</taxon>
        <taxon>Pseudomonadati</taxon>
        <taxon>Pseudomonadota</taxon>
        <taxon>Alphaproteobacteria</taxon>
        <taxon>Sphingomonadales</taxon>
        <taxon>Sphingomonadaceae</taxon>
        <taxon>Sphingobium</taxon>
    </lineage>
</organism>